<feature type="compositionally biased region" description="Basic and acidic residues" evidence="1">
    <location>
        <begin position="7"/>
        <end position="21"/>
    </location>
</feature>
<proteinExistence type="predicted"/>
<dbReference type="EMBL" id="CACVKT020000394">
    <property type="protein sequence ID" value="CAC5358771.1"/>
    <property type="molecule type" value="Genomic_DNA"/>
</dbReference>
<feature type="region of interest" description="Disordered" evidence="1">
    <location>
        <begin position="1"/>
        <end position="21"/>
    </location>
</feature>
<organism evidence="2 3">
    <name type="scientific">Mytilus coruscus</name>
    <name type="common">Sea mussel</name>
    <dbReference type="NCBI Taxonomy" id="42192"/>
    <lineage>
        <taxon>Eukaryota</taxon>
        <taxon>Metazoa</taxon>
        <taxon>Spiralia</taxon>
        <taxon>Lophotrochozoa</taxon>
        <taxon>Mollusca</taxon>
        <taxon>Bivalvia</taxon>
        <taxon>Autobranchia</taxon>
        <taxon>Pteriomorphia</taxon>
        <taxon>Mytilida</taxon>
        <taxon>Mytiloidea</taxon>
        <taxon>Mytilidae</taxon>
        <taxon>Mytilinae</taxon>
        <taxon>Mytilus</taxon>
    </lineage>
</organism>
<dbReference type="AlphaFoldDB" id="A0A6J7ZZG1"/>
<sequence length="201" mass="23265">MPLTNAEKQRRYGEKRDSDPNRRAKFLARCTSKYQSDIDNLKAVPGTFKLHQIRTSICGEIWYRDVSCTCFESCSEYGHNWKKAVSRVDGKHVQDKDREDSKFIGKIPREIGSKKNEDDKEAKTKYKKSCDHLETDGYVPSTKEAFFLKTLNDLASCKSFSDVHKMCTKMQNEIERLQFNINYTYFPSISNTSISVDEDAL</sequence>
<dbReference type="Proteomes" id="UP000507470">
    <property type="component" value="Unassembled WGS sequence"/>
</dbReference>
<evidence type="ECO:0000313" key="3">
    <source>
        <dbReference type="Proteomes" id="UP000507470"/>
    </source>
</evidence>
<keyword evidence="3" id="KW-1185">Reference proteome</keyword>
<name>A0A6J7ZZG1_MYTCO</name>
<gene>
    <name evidence="2" type="ORF">MCOR_1882</name>
</gene>
<protein>
    <submittedName>
        <fullName evidence="2">Uncharacterized protein</fullName>
    </submittedName>
</protein>
<evidence type="ECO:0000313" key="2">
    <source>
        <dbReference type="EMBL" id="CAC5358771.1"/>
    </source>
</evidence>
<reference evidence="2 3" key="1">
    <citation type="submission" date="2020-06" db="EMBL/GenBank/DDBJ databases">
        <authorList>
            <person name="Li R."/>
            <person name="Bekaert M."/>
        </authorList>
    </citation>
    <scope>NUCLEOTIDE SEQUENCE [LARGE SCALE GENOMIC DNA]</scope>
    <source>
        <strain evidence="3">wild</strain>
    </source>
</reference>
<evidence type="ECO:0000256" key="1">
    <source>
        <dbReference type="SAM" id="MobiDB-lite"/>
    </source>
</evidence>
<accession>A0A6J7ZZG1</accession>